<dbReference type="InterPro" id="IPR010290">
    <property type="entry name" value="TM_effector"/>
</dbReference>
<feature type="transmembrane region" description="Helical" evidence="7">
    <location>
        <begin position="323"/>
        <end position="341"/>
    </location>
</feature>
<keyword evidence="4 7" id="KW-0812">Transmembrane</keyword>
<dbReference type="SUPFAM" id="SSF103473">
    <property type="entry name" value="MFS general substrate transporter"/>
    <property type="match status" value="1"/>
</dbReference>
<dbReference type="PANTHER" id="PTHR23513">
    <property type="entry name" value="INTEGRAL MEMBRANE EFFLUX PROTEIN-RELATED"/>
    <property type="match status" value="1"/>
</dbReference>
<evidence type="ECO:0000259" key="8">
    <source>
        <dbReference type="PROSITE" id="PS50850"/>
    </source>
</evidence>
<dbReference type="InterPro" id="IPR036259">
    <property type="entry name" value="MFS_trans_sf"/>
</dbReference>
<keyword evidence="6 7" id="KW-0472">Membrane</keyword>
<feature type="transmembrane region" description="Helical" evidence="7">
    <location>
        <begin position="362"/>
        <end position="383"/>
    </location>
</feature>
<evidence type="ECO:0000256" key="3">
    <source>
        <dbReference type="ARBA" id="ARBA00022475"/>
    </source>
</evidence>
<comment type="caution">
    <text evidence="9">The sequence shown here is derived from an EMBL/GenBank/DDBJ whole genome shotgun (WGS) entry which is preliminary data.</text>
</comment>
<dbReference type="Pfam" id="PF05977">
    <property type="entry name" value="MFS_3"/>
    <property type="match status" value="1"/>
</dbReference>
<keyword evidence="5 7" id="KW-1133">Transmembrane helix</keyword>
<dbReference type="PROSITE" id="PS50850">
    <property type="entry name" value="MFS"/>
    <property type="match status" value="1"/>
</dbReference>
<dbReference type="Gene3D" id="1.20.1250.20">
    <property type="entry name" value="MFS general substrate transporter like domains"/>
    <property type="match status" value="1"/>
</dbReference>
<dbReference type="InterPro" id="IPR020846">
    <property type="entry name" value="MFS_dom"/>
</dbReference>
<feature type="transmembrane region" description="Helical" evidence="7">
    <location>
        <begin position="273"/>
        <end position="291"/>
    </location>
</feature>
<keyword evidence="3" id="KW-1003">Cell membrane</keyword>
<organism evidence="9 10">
    <name type="scientific">Planosporangium thailandense</name>
    <dbReference type="NCBI Taxonomy" id="765197"/>
    <lineage>
        <taxon>Bacteria</taxon>
        <taxon>Bacillati</taxon>
        <taxon>Actinomycetota</taxon>
        <taxon>Actinomycetes</taxon>
        <taxon>Micromonosporales</taxon>
        <taxon>Micromonosporaceae</taxon>
        <taxon>Planosporangium</taxon>
    </lineage>
</organism>
<dbReference type="Proteomes" id="UP000722989">
    <property type="component" value="Unassembled WGS sequence"/>
</dbReference>
<reference evidence="9 10" key="1">
    <citation type="submission" date="2020-03" db="EMBL/GenBank/DDBJ databases">
        <title>WGS of the type strain of Planosporangium spp.</title>
        <authorList>
            <person name="Thawai C."/>
        </authorList>
    </citation>
    <scope>NUCLEOTIDE SEQUENCE [LARGE SCALE GENOMIC DNA]</scope>
    <source>
        <strain evidence="9 10">TBRC 5610</strain>
    </source>
</reference>
<proteinExistence type="predicted"/>
<protein>
    <submittedName>
        <fullName evidence="9">MFS transporter</fullName>
    </submittedName>
</protein>
<keyword evidence="2" id="KW-0813">Transport</keyword>
<gene>
    <name evidence="9" type="ORF">HC031_13795</name>
</gene>
<evidence type="ECO:0000313" key="9">
    <source>
        <dbReference type="EMBL" id="NJC70780.1"/>
    </source>
</evidence>
<evidence type="ECO:0000256" key="2">
    <source>
        <dbReference type="ARBA" id="ARBA00022448"/>
    </source>
</evidence>
<evidence type="ECO:0000256" key="1">
    <source>
        <dbReference type="ARBA" id="ARBA00004651"/>
    </source>
</evidence>
<evidence type="ECO:0000313" key="10">
    <source>
        <dbReference type="Proteomes" id="UP000722989"/>
    </source>
</evidence>
<feature type="transmembrane region" description="Helical" evidence="7">
    <location>
        <begin position="240"/>
        <end position="261"/>
    </location>
</feature>
<keyword evidence="10" id="KW-1185">Reference proteome</keyword>
<feature type="transmembrane region" description="Helical" evidence="7">
    <location>
        <begin position="121"/>
        <end position="144"/>
    </location>
</feature>
<dbReference type="RefSeq" id="WP_167925688.1">
    <property type="nucleotide sequence ID" value="NZ_JAATVY010000008.1"/>
</dbReference>
<feature type="transmembrane region" description="Helical" evidence="7">
    <location>
        <begin position="32"/>
        <end position="54"/>
    </location>
</feature>
<feature type="transmembrane region" description="Helical" evidence="7">
    <location>
        <begin position="94"/>
        <end position="115"/>
    </location>
</feature>
<comment type="subcellular location">
    <subcellularLocation>
        <location evidence="1">Cell membrane</location>
        <topology evidence="1">Multi-pass membrane protein</topology>
    </subcellularLocation>
</comment>
<feature type="transmembrane region" description="Helical" evidence="7">
    <location>
        <begin position="60"/>
        <end position="82"/>
    </location>
</feature>
<accession>A0ABX0XZK0</accession>
<evidence type="ECO:0000256" key="6">
    <source>
        <dbReference type="ARBA" id="ARBA00023136"/>
    </source>
</evidence>
<evidence type="ECO:0000256" key="5">
    <source>
        <dbReference type="ARBA" id="ARBA00022989"/>
    </source>
</evidence>
<feature type="domain" description="Major facilitator superfamily (MFS) profile" evidence="8">
    <location>
        <begin position="28"/>
        <end position="415"/>
    </location>
</feature>
<dbReference type="EMBL" id="JAATVY010000008">
    <property type="protein sequence ID" value="NJC70780.1"/>
    <property type="molecule type" value="Genomic_DNA"/>
</dbReference>
<sequence>MTTTGAQAAPAAGAPGGSSAWAPLRHTWFRRLWLAQLASSMGGWMQTVAAQWLMLTLTRAALPVALVQTALSLPVVIFGLPAGALGDVMDRRRLLVTAQAVMLVVAAGLAALTFIGLMSPWLLLAFTFLIGAGGALMAPTWMAIQPGLVAREEIPQATAVNAVNINLSRAVGPAIGGVVVAGAGPAAAFGVNAASFLGVLFTLIRWPHRPEPRVLGAEPFLAAMRTGMNYVRYSPPVQAVLVRVSAFLVFAVALWALLPIVAARQLHLGSAGYGMLLGLIGVGAVIGTAFLTEARDRFGLEAVVRACTVTFGLGTGVVAASRLLWPVVVVLPFVGAAWVGGMSSMSAAAQTSLPSWVRARAMAVYLLVFQGTQALGSVLWGAFAQHYGVALALGIAALGVVLGPLAGVSYQLRLGAHYERDIVDVWPEPIMAPREGHDSGPVLVIREYKVEPPDVEKFEDAMRMVRDSRRRFGAHRWNLYHDAADPTRYVETFTTDNWQEHLRMHGERMTKADQLIEDQALRYVHGEPRTMHFISAE</sequence>
<evidence type="ECO:0000256" key="4">
    <source>
        <dbReference type="ARBA" id="ARBA00022692"/>
    </source>
</evidence>
<evidence type="ECO:0000256" key="7">
    <source>
        <dbReference type="SAM" id="Phobius"/>
    </source>
</evidence>
<dbReference type="PANTHER" id="PTHR23513:SF11">
    <property type="entry name" value="STAPHYLOFERRIN A TRANSPORTER"/>
    <property type="match status" value="1"/>
</dbReference>
<name>A0ABX0XZK0_9ACTN</name>
<feature type="transmembrane region" description="Helical" evidence="7">
    <location>
        <begin position="389"/>
        <end position="410"/>
    </location>
</feature>
<dbReference type="CDD" id="cd06173">
    <property type="entry name" value="MFS_MefA_like"/>
    <property type="match status" value="1"/>
</dbReference>